<keyword evidence="1" id="KW-0472">Membrane</keyword>
<dbReference type="RefSeq" id="WP_284914327.1">
    <property type="nucleotide sequence ID" value="NZ_CP126980.1"/>
</dbReference>
<protein>
    <submittedName>
        <fullName evidence="2">CDP-alcohol phosphatidyltransferase family protein</fullName>
    </submittedName>
</protein>
<proteinExistence type="predicted"/>
<dbReference type="InterPro" id="IPR043130">
    <property type="entry name" value="CDP-OH_PTrfase_TM_dom"/>
</dbReference>
<accession>A0ABY8W9Q7</accession>
<feature type="transmembrane region" description="Helical" evidence="1">
    <location>
        <begin position="107"/>
        <end position="126"/>
    </location>
</feature>
<keyword evidence="3" id="KW-1185">Reference proteome</keyword>
<reference evidence="2 3" key="1">
    <citation type="submission" date="2023-06" db="EMBL/GenBank/DDBJ databases">
        <authorList>
            <person name="Yushchuk O."/>
            <person name="Binda E."/>
            <person name="Ruckert-Reed C."/>
            <person name="Fedorenko V."/>
            <person name="Kalinowski J."/>
            <person name="Marinelli F."/>
        </authorList>
    </citation>
    <scope>NUCLEOTIDE SEQUENCE [LARGE SCALE GENOMIC DNA]</scope>
    <source>
        <strain evidence="2 3">NRRL 3884</strain>
    </source>
</reference>
<name>A0ABY8W9Q7_9ACTN</name>
<evidence type="ECO:0000313" key="2">
    <source>
        <dbReference type="EMBL" id="WIM93119.1"/>
    </source>
</evidence>
<dbReference type="InterPro" id="IPR000462">
    <property type="entry name" value="CDP-OH_P_trans"/>
</dbReference>
<evidence type="ECO:0000313" key="3">
    <source>
        <dbReference type="Proteomes" id="UP001240150"/>
    </source>
</evidence>
<keyword evidence="1" id="KW-0812">Transmembrane</keyword>
<sequence>MSTAPRTSPVVFGEYLDAANVVTLANGAVGGLALWLALAGRAGACLGLLFLAVVLDHVDGYVARRFLEPGTARRAFGARADSLADLLNFGAVPTAVISLTASSAQPVAALVGATFVVLGIVRLAHFDITAEPDPHLSTGLPTTYAGFLVGCLSALTVTGLVATGPYLVLCAVVAVAQIARLRLRMPGTGRCLGLVTGAAVVTTLVAVVLGDAGALVR</sequence>
<evidence type="ECO:0000256" key="1">
    <source>
        <dbReference type="SAM" id="Phobius"/>
    </source>
</evidence>
<dbReference type="Pfam" id="PF01066">
    <property type="entry name" value="CDP-OH_P_transf"/>
    <property type="match status" value="1"/>
</dbReference>
<dbReference type="Gene3D" id="1.20.120.1760">
    <property type="match status" value="1"/>
</dbReference>
<dbReference type="Proteomes" id="UP001240150">
    <property type="component" value="Chromosome"/>
</dbReference>
<organism evidence="2 3">
    <name type="scientific">Actinoplanes oblitus</name>
    <dbReference type="NCBI Taxonomy" id="3040509"/>
    <lineage>
        <taxon>Bacteria</taxon>
        <taxon>Bacillati</taxon>
        <taxon>Actinomycetota</taxon>
        <taxon>Actinomycetes</taxon>
        <taxon>Micromonosporales</taxon>
        <taxon>Micromonosporaceae</taxon>
        <taxon>Actinoplanes</taxon>
    </lineage>
</organism>
<gene>
    <name evidence="2" type="ORF">ACTOB_005086</name>
</gene>
<feature type="transmembrane region" description="Helical" evidence="1">
    <location>
        <begin position="191"/>
        <end position="210"/>
    </location>
</feature>
<feature type="transmembrane region" description="Helical" evidence="1">
    <location>
        <begin position="32"/>
        <end position="55"/>
    </location>
</feature>
<dbReference type="EMBL" id="CP126980">
    <property type="protein sequence ID" value="WIM93119.1"/>
    <property type="molecule type" value="Genomic_DNA"/>
</dbReference>
<feature type="transmembrane region" description="Helical" evidence="1">
    <location>
        <begin position="146"/>
        <end position="179"/>
    </location>
</feature>
<keyword evidence="1" id="KW-1133">Transmembrane helix</keyword>